<dbReference type="InterPro" id="IPR036770">
    <property type="entry name" value="Ankyrin_rpt-contain_sf"/>
</dbReference>
<feature type="repeat" description="ANK" evidence="6">
    <location>
        <begin position="939"/>
        <end position="971"/>
    </location>
</feature>
<keyword evidence="9" id="KW-1185">Reference proteome</keyword>
<feature type="domain" description="Nephrocystin 3-like N-terminal" evidence="7">
    <location>
        <begin position="259"/>
        <end position="408"/>
    </location>
</feature>
<feature type="repeat" description="ANK" evidence="6">
    <location>
        <begin position="1799"/>
        <end position="1825"/>
    </location>
</feature>
<evidence type="ECO:0000256" key="4">
    <source>
        <dbReference type="ARBA" id="ARBA00022833"/>
    </source>
</evidence>
<feature type="repeat" description="ANK" evidence="6">
    <location>
        <begin position="1569"/>
        <end position="1601"/>
    </location>
</feature>
<evidence type="ECO:0000256" key="5">
    <source>
        <dbReference type="ARBA" id="ARBA00023043"/>
    </source>
</evidence>
<evidence type="ECO:0000259" key="7">
    <source>
        <dbReference type="Pfam" id="PF24883"/>
    </source>
</evidence>
<dbReference type="SMART" id="SM00248">
    <property type="entry name" value="ANK"/>
    <property type="match status" value="31"/>
</dbReference>
<dbReference type="InterPro" id="IPR043145">
    <property type="entry name" value="Znf_ZZ_sf"/>
</dbReference>
<keyword evidence="3" id="KW-0863">Zinc-finger</keyword>
<dbReference type="Pfam" id="PF00023">
    <property type="entry name" value="Ank"/>
    <property type="match status" value="1"/>
</dbReference>
<dbReference type="GO" id="GO:0008270">
    <property type="term" value="F:zinc ion binding"/>
    <property type="evidence" value="ECO:0007669"/>
    <property type="project" value="UniProtKB-KW"/>
</dbReference>
<dbReference type="InterPro" id="IPR056884">
    <property type="entry name" value="NPHP3-like_N"/>
</dbReference>
<feature type="repeat" description="ANK" evidence="6">
    <location>
        <begin position="1098"/>
        <end position="1130"/>
    </location>
</feature>
<dbReference type="SUPFAM" id="SSF57850">
    <property type="entry name" value="RING/U-box"/>
    <property type="match status" value="1"/>
</dbReference>
<evidence type="ECO:0000256" key="1">
    <source>
        <dbReference type="ARBA" id="ARBA00022723"/>
    </source>
</evidence>
<gene>
    <name evidence="8" type="primary">ANK3_0</name>
    <name evidence="8" type="ORF">LSUE1_G007206</name>
</gene>
<evidence type="ECO:0000313" key="8">
    <source>
        <dbReference type="EMBL" id="TVY76036.1"/>
    </source>
</evidence>
<dbReference type="PANTHER" id="PTHR24198:SF165">
    <property type="entry name" value="ANKYRIN REPEAT-CONTAINING PROTEIN-RELATED"/>
    <property type="match status" value="1"/>
</dbReference>
<feature type="repeat" description="ANK" evidence="6">
    <location>
        <begin position="839"/>
        <end position="871"/>
    </location>
</feature>
<dbReference type="Gene3D" id="3.30.60.90">
    <property type="match status" value="1"/>
</dbReference>
<feature type="repeat" description="ANK" evidence="6">
    <location>
        <begin position="1666"/>
        <end position="1698"/>
    </location>
</feature>
<dbReference type="PROSITE" id="PS50088">
    <property type="entry name" value="ANK_REPEAT"/>
    <property type="match status" value="21"/>
</dbReference>
<feature type="repeat" description="ANK" evidence="6">
    <location>
        <begin position="1005"/>
        <end position="1037"/>
    </location>
</feature>
<feature type="repeat" description="ANK" evidence="6">
    <location>
        <begin position="1333"/>
        <end position="1365"/>
    </location>
</feature>
<dbReference type="OrthoDB" id="341259at2759"/>
<feature type="repeat" description="ANK" evidence="6">
    <location>
        <begin position="1400"/>
        <end position="1432"/>
    </location>
</feature>
<feature type="repeat" description="ANK" evidence="6">
    <location>
        <begin position="1300"/>
        <end position="1332"/>
    </location>
</feature>
<evidence type="ECO:0000256" key="2">
    <source>
        <dbReference type="ARBA" id="ARBA00022737"/>
    </source>
</evidence>
<reference evidence="8 9" key="1">
    <citation type="submission" date="2018-05" db="EMBL/GenBank/DDBJ databases">
        <title>Genome sequencing and assembly of the regulated plant pathogen Lachnellula willkommii and related sister species for the development of diagnostic species identification markers.</title>
        <authorList>
            <person name="Giroux E."/>
            <person name="Bilodeau G."/>
        </authorList>
    </citation>
    <scope>NUCLEOTIDE SEQUENCE [LARGE SCALE GENOMIC DNA]</scope>
    <source>
        <strain evidence="8 9">CBS 268.59</strain>
    </source>
</reference>
<feature type="repeat" description="ANK" evidence="6">
    <location>
        <begin position="1064"/>
        <end position="1097"/>
    </location>
</feature>
<dbReference type="PANTHER" id="PTHR24198">
    <property type="entry name" value="ANKYRIN REPEAT AND PROTEIN KINASE DOMAIN-CONTAINING PROTEIN"/>
    <property type="match status" value="1"/>
</dbReference>
<feature type="repeat" description="ANK" evidence="6">
    <location>
        <begin position="1166"/>
        <end position="1198"/>
    </location>
</feature>
<organism evidence="8 9">
    <name type="scientific">Lachnellula suecica</name>
    <dbReference type="NCBI Taxonomy" id="602035"/>
    <lineage>
        <taxon>Eukaryota</taxon>
        <taxon>Fungi</taxon>
        <taxon>Dikarya</taxon>
        <taxon>Ascomycota</taxon>
        <taxon>Pezizomycotina</taxon>
        <taxon>Leotiomycetes</taxon>
        <taxon>Helotiales</taxon>
        <taxon>Lachnaceae</taxon>
        <taxon>Lachnellula</taxon>
    </lineage>
</organism>
<evidence type="ECO:0000313" key="9">
    <source>
        <dbReference type="Proteomes" id="UP000469558"/>
    </source>
</evidence>
<sequence>MTFHYDYSKTDGTGKGFSESGIRDVASQLLDGLSRERIAIEVFNGAFFCKMPMLTTKRNKSDRSFSLRMNWEEPWSNSSGIELPLTGHQALLLAKNDKRYQSIEYRTCQLCFFGTPHRARNYAEWEETLLNIAITLPQTSQYQRSQLIKSLVPKIRDISIQFISLLGMYGVINVFEEGTPEMPAVVDQYIATFSIASENVIAQPCGLSDLCKISSAYDNRLKAVGPNWSHFEDDFRDCRRMLWDLSPPLKLPGECMGDFEWLKANSTYKSWAESEKSSVLLLHGPQELGELTTSLLLLQHLADEETWRNSSICYFSFDSEDGRKCSADSLVASLAFQMLSMSPETFRHSENKEAYRLLNENPKWTKRKLGALLRSLLKNRVMSYYIVDGVHKCDDSLKSFLLDLNALLQLEPEEELGFKFVFIGEAIPEAFGSLTSYQEIYIPRVSNLEADVTKLVDQLIASRPVLKSAEKELCALFSDNTDTLWTTLIVEHLKSTNLRSTYSSICDYLERLPRTSTQYLDNTLLNIPEWADETLSWVIHALRPLTLNELAVAISLDGFSQTQESLHQAMPKDIAQDLKDTFGSLLKVDDYEVRISHPSIVDLLRKRDTSDAERISRFSINKNWDITERCLAFLSMDTFHNLEFLQDSALLPDDKSLAFLEYAVRYWPDHYRMSPKDDECRKRILDFLRNEAVMDTWIELDWRLKPPSIRRRFQNSPILIASSLGLSDIVAVLQDEGADDITTSERGQALHLAASNEYHEVVEILLEHPINESDLVEALSDASERENDALVEIIAGSLSKIQKKLDIPPVCLRRAAEINNLALAQILLTAGANVDSVFKGLTPLQIASKQGHTAFVEYLLQHNASMDQTDSAGRTPLVFAIYHDHSDTVSKLVTSGASLNKQNANAVAPLHLAIKKGQLETVKMLLEAGADAHTISGSMQNPALHFACRNGNVGILNMLREEKVDVNRGNKHGFTALMIAVDCGHDECVQLLIAHKASLNKSNDCGETALYKAVSKAYQSITEILLLAGANPNISGVPVRPLDAFAAAEKVATRLDDEGPPPPEKSTPLTRAITLGFPIDLIKLLVEKGADVNAEDEHGRLALHHAAILGNEDVLRILLENGAEVDCTDTFRHSRTALHYATKFQKETAVQVLLEYKAAVNTLDAKDRTALHLAAKGVRERIVELLLEKDADPKLADKEGNTPLHLAVITLFGGSILAIELLLSKSNVNAIDNDGATALHHAAKHGEEGAVPFLLEKGADLEILDKAKRSVLHYAAQNGSTAILESLVREDTDLEAADEDGETALYIAAYYSRSDAVRLLLDKGASPNCKNNNNQTPIYQAVWEGELDMVKLFRDRGAALDVVESNFGYTLLHRACSEGREEIVRYLLKSGHSVEVLDEDGWTPLHVAALNGYVEVMELLHESHANLFARAEDGRSALHFAFRKMKAAKWLLAHHVDVDSCDNGDATPLMSAVSDGLRQLVELFLRAGADPNRADSEGKHSLHCMFDNRWPSRTNQETRTRAIARLLIDAGADVNKLDNESRSVVGKAVKKGNETALQMFLDACASLASKNEALMVAIIEDSKEMVATLLAAGANSSTRDETGLTSALILAIKEGREKIAIYLVENGADLSVDGPVALHDASFDGQEDLVHRLLAKDVDVNVRPLGWNTALQAAMIGNNIKVTEDLLENGADINTAGGEAGYPLGTAILNFPGAVPLILDKGAKVENIDKQGRVALHLAAQTGRFPIFQRISAVPEASIDVKDKQGRNVLHHAAIGGSDVMIKFLLDGFDFDINAADDDGWTALHWACRNQNPMVVQTLLDGGADYKKACTRGWTPLYIALFHNQDEVVQVLDEWKKNRAPADNTKETLIEAGETNPFTCDSCASDVIGLLFVCKTCTNFGYCFKCHWTAEKTDPGHEFERRGEGPDEGPKFNFLIF</sequence>
<keyword evidence="2" id="KW-0677">Repeat</keyword>
<feature type="repeat" description="ANK" evidence="6">
    <location>
        <begin position="972"/>
        <end position="1004"/>
    </location>
</feature>
<dbReference type="InterPro" id="IPR002110">
    <property type="entry name" value="Ankyrin_rpt"/>
</dbReference>
<dbReference type="Gene3D" id="1.25.40.20">
    <property type="entry name" value="Ankyrin repeat-containing domain"/>
    <property type="match status" value="9"/>
</dbReference>
<dbReference type="EMBL" id="QGMK01000879">
    <property type="protein sequence ID" value="TVY76036.1"/>
    <property type="molecule type" value="Genomic_DNA"/>
</dbReference>
<keyword evidence="1" id="KW-0479">Metal-binding</keyword>
<accession>A0A8T9C9K1</accession>
<feature type="repeat" description="ANK" evidence="6">
    <location>
        <begin position="905"/>
        <end position="937"/>
    </location>
</feature>
<proteinExistence type="predicted"/>
<keyword evidence="4" id="KW-0862">Zinc</keyword>
<feature type="repeat" description="ANK" evidence="6">
    <location>
        <begin position="872"/>
        <end position="904"/>
    </location>
</feature>
<dbReference type="Pfam" id="PF12796">
    <property type="entry name" value="Ank_2"/>
    <property type="match status" value="9"/>
</dbReference>
<dbReference type="PRINTS" id="PR01415">
    <property type="entry name" value="ANKYRIN"/>
</dbReference>
<evidence type="ECO:0000256" key="3">
    <source>
        <dbReference type="ARBA" id="ARBA00022771"/>
    </source>
</evidence>
<feature type="repeat" description="ANK" evidence="6">
    <location>
        <begin position="1267"/>
        <end position="1299"/>
    </location>
</feature>
<feature type="repeat" description="ANK" evidence="6">
    <location>
        <begin position="1633"/>
        <end position="1665"/>
    </location>
</feature>
<dbReference type="Proteomes" id="UP000469558">
    <property type="component" value="Unassembled WGS sequence"/>
</dbReference>
<comment type="caution">
    <text evidence="8">The sequence shown here is derived from an EMBL/GenBank/DDBJ whole genome shotgun (WGS) entry which is preliminary data.</text>
</comment>
<feature type="repeat" description="ANK" evidence="6">
    <location>
        <begin position="1367"/>
        <end position="1399"/>
    </location>
</feature>
<dbReference type="Pfam" id="PF24883">
    <property type="entry name" value="NPHP3_N"/>
    <property type="match status" value="1"/>
</dbReference>
<keyword evidence="5 6" id="KW-0040">ANK repeat</keyword>
<evidence type="ECO:0000256" key="6">
    <source>
        <dbReference type="PROSITE-ProRule" id="PRU00023"/>
    </source>
</evidence>
<name>A0A8T9C9K1_9HELO</name>
<feature type="repeat" description="ANK" evidence="6">
    <location>
        <begin position="1234"/>
        <end position="1266"/>
    </location>
</feature>
<dbReference type="SUPFAM" id="SSF48403">
    <property type="entry name" value="Ankyrin repeat"/>
    <property type="match status" value="4"/>
</dbReference>
<feature type="repeat" description="ANK" evidence="6">
    <location>
        <begin position="1133"/>
        <end position="1165"/>
    </location>
</feature>
<protein>
    <submittedName>
        <fullName evidence="8">Ankyrin-3</fullName>
    </submittedName>
</protein>
<dbReference type="PROSITE" id="PS50297">
    <property type="entry name" value="ANK_REP_REGION"/>
    <property type="match status" value="16"/>
</dbReference>
<feature type="repeat" description="ANK" evidence="6">
    <location>
        <begin position="1464"/>
        <end position="1496"/>
    </location>
</feature>